<dbReference type="InterPro" id="IPR033140">
    <property type="entry name" value="Lipase_GDXG_put_SER_AS"/>
</dbReference>
<dbReference type="InterPro" id="IPR050466">
    <property type="entry name" value="Carboxylest/Gibb_receptor"/>
</dbReference>
<dbReference type="PROSITE" id="PS01174">
    <property type="entry name" value="LIPASE_GDXG_SER"/>
    <property type="match status" value="2"/>
</dbReference>
<evidence type="ECO:0000256" key="2">
    <source>
        <dbReference type="PROSITE-ProRule" id="PRU10038"/>
    </source>
</evidence>
<organism evidence="5 6">
    <name type="scientific">Vitis vinifera</name>
    <name type="common">Grape</name>
    <dbReference type="NCBI Taxonomy" id="29760"/>
    <lineage>
        <taxon>Eukaryota</taxon>
        <taxon>Viridiplantae</taxon>
        <taxon>Streptophyta</taxon>
        <taxon>Embryophyta</taxon>
        <taxon>Tracheophyta</taxon>
        <taxon>Spermatophyta</taxon>
        <taxon>Magnoliopsida</taxon>
        <taxon>eudicotyledons</taxon>
        <taxon>Gunneridae</taxon>
        <taxon>Pentapetalae</taxon>
        <taxon>rosids</taxon>
        <taxon>Vitales</taxon>
        <taxon>Vitaceae</taxon>
        <taxon>Viteae</taxon>
        <taxon>Vitis</taxon>
    </lineage>
</organism>
<reference evidence="5 6" key="1">
    <citation type="journal article" date="2023" name="Hortic Res">
        <title>The complete reference genome for grapevine (Vitis vinifera L.) genetics and breeding.</title>
        <authorList>
            <person name="Shi X."/>
            <person name="Cao S."/>
            <person name="Wang X."/>
            <person name="Huang S."/>
            <person name="Wang Y."/>
            <person name="Liu Z."/>
            <person name="Liu W."/>
            <person name="Leng X."/>
            <person name="Peng Y."/>
            <person name="Wang N."/>
            <person name="Wang Y."/>
            <person name="Ma Z."/>
            <person name="Xu X."/>
            <person name="Zhang F."/>
            <person name="Xue H."/>
            <person name="Zhong H."/>
            <person name="Wang Y."/>
            <person name="Zhang K."/>
            <person name="Velt A."/>
            <person name="Avia K."/>
            <person name="Holtgrawe D."/>
            <person name="Grimplet J."/>
            <person name="Matus J.T."/>
            <person name="Ware D."/>
            <person name="Wu X."/>
            <person name="Wang H."/>
            <person name="Liu C."/>
            <person name="Fang Y."/>
            <person name="Rustenholz C."/>
            <person name="Cheng Z."/>
            <person name="Xiao H."/>
            <person name="Zhou Y."/>
        </authorList>
    </citation>
    <scope>NUCLEOTIDE SEQUENCE [LARGE SCALE GENOMIC DNA]</scope>
    <source>
        <strain evidence="6">cv. Pinot noir / PN40024</strain>
        <tissue evidence="5">Leaf</tissue>
    </source>
</reference>
<feature type="compositionally biased region" description="Polar residues" evidence="3">
    <location>
        <begin position="325"/>
        <end position="336"/>
    </location>
</feature>
<dbReference type="PANTHER" id="PTHR23024:SF635">
    <property type="entry name" value="OS07G0162700 PROTEIN"/>
    <property type="match status" value="1"/>
</dbReference>
<dbReference type="SUPFAM" id="SSF53474">
    <property type="entry name" value="alpha/beta-Hydrolases"/>
    <property type="match status" value="2"/>
</dbReference>
<feature type="domain" description="Alpha/beta hydrolase fold-3" evidence="4">
    <location>
        <begin position="368"/>
        <end position="584"/>
    </location>
</feature>
<feature type="region of interest" description="Disordered" evidence="3">
    <location>
        <begin position="315"/>
        <end position="336"/>
    </location>
</feature>
<feature type="domain" description="Alpha/beta hydrolase fold-3" evidence="4">
    <location>
        <begin position="70"/>
        <end position="288"/>
    </location>
</feature>
<dbReference type="Pfam" id="PF07859">
    <property type="entry name" value="Abhydrolase_3"/>
    <property type="match status" value="2"/>
</dbReference>
<evidence type="ECO:0000313" key="6">
    <source>
        <dbReference type="Proteomes" id="UP001227230"/>
    </source>
</evidence>
<feature type="active site" evidence="2">
    <location>
        <position position="452"/>
    </location>
</feature>
<dbReference type="Gene3D" id="3.40.50.1820">
    <property type="entry name" value="alpha/beta hydrolase"/>
    <property type="match status" value="2"/>
</dbReference>
<accession>A0ABY9BRB6</accession>
<evidence type="ECO:0000313" key="5">
    <source>
        <dbReference type="EMBL" id="WJZ85252.1"/>
    </source>
</evidence>
<sequence length="607" mass="67706">MSFIGEASAYFKVFSDGSIKRVEWESAPASNDSSSNGYKSKDVIINSTKPISARIFLPDVPGSSDRLPVLVYFHGGGFCLGSTTWLGYHTFLGDFAVASQSIVLSVDYRHAPENRLPIAYDDCYSSLEWLSCQVSSEPWLQRADLSRVFLSGDSAGGNIVHNVALRTIQEQSCDQVKIKGLLLIHPFFGSEERIEKERASGEAENLALTDWMWKVSLPEGSNRDHYWCNYEMAELSRAEWCRFPPAVVYVAGLDFLKERGVMYAAFLEKNGVEVKLVEAEGEKHVYHMLHPESEATRLLQKQMKEPGVIQIFSDGSVKRPERETSPASEDSSSTGYKSKDVIIDSTKPISGRIFVPDTPASSSLLPVLVYFHGGGFCIGTATWLGYHTFLGDFAVAAQSIVLSVDYRLAPEHRLPTAYDDCYCSLEWLSKQVSSEPWLQRADLSRVFLSGDSAGGNIAHNIAIRAIQKGCDEVKIKGVLPIHPYFGSEERIDKEKASESAKDVGLTDLIWKLSLPEGSNRDYFGCNFEKAELSRDEWGRFPAVVVYVASLDFCKERGVMYAGFLEKKGVDVKLVEAEGEQHVYHVFHPKSEATRLLQKQMSEFIHSL</sequence>
<evidence type="ECO:0000259" key="4">
    <source>
        <dbReference type="Pfam" id="PF07859"/>
    </source>
</evidence>
<gene>
    <name evidence="5" type="ORF">VitviT2T_004798</name>
</gene>
<dbReference type="InterPro" id="IPR029058">
    <property type="entry name" value="AB_hydrolase_fold"/>
</dbReference>
<feature type="active site" evidence="2">
    <location>
        <position position="154"/>
    </location>
</feature>
<proteinExistence type="inferred from homology"/>
<dbReference type="PANTHER" id="PTHR23024">
    <property type="entry name" value="ARYLACETAMIDE DEACETYLASE"/>
    <property type="match status" value="1"/>
</dbReference>
<dbReference type="Proteomes" id="UP001227230">
    <property type="component" value="Chromosome 4"/>
</dbReference>
<keyword evidence="6" id="KW-1185">Reference proteome</keyword>
<protein>
    <recommendedName>
        <fullName evidence="4">Alpha/beta hydrolase fold-3 domain-containing protein</fullName>
    </recommendedName>
</protein>
<evidence type="ECO:0000256" key="1">
    <source>
        <dbReference type="ARBA" id="ARBA00010515"/>
    </source>
</evidence>
<dbReference type="EMBL" id="CP126651">
    <property type="protein sequence ID" value="WJZ85252.1"/>
    <property type="molecule type" value="Genomic_DNA"/>
</dbReference>
<name>A0ABY9BRB6_VITVI</name>
<evidence type="ECO:0000256" key="3">
    <source>
        <dbReference type="SAM" id="MobiDB-lite"/>
    </source>
</evidence>
<dbReference type="InterPro" id="IPR013094">
    <property type="entry name" value="AB_hydrolase_3"/>
</dbReference>
<comment type="similarity">
    <text evidence="1">Belongs to the 'GDXG' lipolytic enzyme family.</text>
</comment>